<evidence type="ECO:0000313" key="3">
    <source>
        <dbReference type="Proteomes" id="UP001233999"/>
    </source>
</evidence>
<feature type="non-terminal residue" evidence="2">
    <location>
        <position position="67"/>
    </location>
</feature>
<proteinExistence type="predicted"/>
<reference evidence="2" key="1">
    <citation type="journal article" date="2023" name="IScience">
        <title>Live-bearing cockroach genome reveals convergent evolutionary mechanisms linked to viviparity in insects and beyond.</title>
        <authorList>
            <person name="Fouks B."/>
            <person name="Harrison M.C."/>
            <person name="Mikhailova A.A."/>
            <person name="Marchal E."/>
            <person name="English S."/>
            <person name="Carruthers M."/>
            <person name="Jennings E.C."/>
            <person name="Chiamaka E.L."/>
            <person name="Frigard R.A."/>
            <person name="Pippel M."/>
            <person name="Attardo G.M."/>
            <person name="Benoit J.B."/>
            <person name="Bornberg-Bauer E."/>
            <person name="Tobe S.S."/>
        </authorList>
    </citation>
    <scope>NUCLEOTIDE SEQUENCE</scope>
    <source>
        <strain evidence="2">Stay&amp;Tobe</strain>
    </source>
</reference>
<keyword evidence="1" id="KW-1133">Transmembrane helix</keyword>
<keyword evidence="1" id="KW-0472">Membrane</keyword>
<name>A0AAD8A233_DIPPU</name>
<accession>A0AAD8A233</accession>
<evidence type="ECO:0000256" key="1">
    <source>
        <dbReference type="SAM" id="Phobius"/>
    </source>
</evidence>
<dbReference type="AlphaFoldDB" id="A0AAD8A233"/>
<dbReference type="Proteomes" id="UP001233999">
    <property type="component" value="Unassembled WGS sequence"/>
</dbReference>
<feature type="transmembrane region" description="Helical" evidence="1">
    <location>
        <begin position="6"/>
        <end position="24"/>
    </location>
</feature>
<reference evidence="2" key="2">
    <citation type="submission" date="2023-05" db="EMBL/GenBank/DDBJ databases">
        <authorList>
            <person name="Fouks B."/>
        </authorList>
    </citation>
    <scope>NUCLEOTIDE SEQUENCE</scope>
    <source>
        <strain evidence="2">Stay&amp;Tobe</strain>
        <tissue evidence="2">Testes</tissue>
    </source>
</reference>
<comment type="caution">
    <text evidence="2">The sequence shown here is derived from an EMBL/GenBank/DDBJ whole genome shotgun (WGS) entry which is preliminary data.</text>
</comment>
<keyword evidence="1" id="KW-0812">Transmembrane</keyword>
<feature type="non-terminal residue" evidence="2">
    <location>
        <position position="1"/>
    </location>
</feature>
<protein>
    <submittedName>
        <fullName evidence="2">Uncharacterized protein</fullName>
    </submittedName>
</protein>
<dbReference type="EMBL" id="JASPKZ010004224">
    <property type="protein sequence ID" value="KAJ9590357.1"/>
    <property type="molecule type" value="Genomic_DNA"/>
</dbReference>
<keyword evidence="3" id="KW-1185">Reference proteome</keyword>
<organism evidence="2 3">
    <name type="scientific">Diploptera punctata</name>
    <name type="common">Pacific beetle cockroach</name>
    <dbReference type="NCBI Taxonomy" id="6984"/>
    <lineage>
        <taxon>Eukaryota</taxon>
        <taxon>Metazoa</taxon>
        <taxon>Ecdysozoa</taxon>
        <taxon>Arthropoda</taxon>
        <taxon>Hexapoda</taxon>
        <taxon>Insecta</taxon>
        <taxon>Pterygota</taxon>
        <taxon>Neoptera</taxon>
        <taxon>Polyneoptera</taxon>
        <taxon>Dictyoptera</taxon>
        <taxon>Blattodea</taxon>
        <taxon>Blaberoidea</taxon>
        <taxon>Blaberidae</taxon>
        <taxon>Diplopterinae</taxon>
        <taxon>Diploptera</taxon>
    </lineage>
</organism>
<sequence length="67" mass="7709">PTQHSAGFILFFFVLFVLKWFFLATASNKLRAVIDAKDYFSLHQTKADLMGVELQFRSLSPSSTMYE</sequence>
<gene>
    <name evidence="2" type="ORF">L9F63_016610</name>
</gene>
<evidence type="ECO:0000313" key="2">
    <source>
        <dbReference type="EMBL" id="KAJ9590357.1"/>
    </source>
</evidence>